<dbReference type="Proteomes" id="UP000199800">
    <property type="component" value="Unassembled WGS sequence"/>
</dbReference>
<dbReference type="AlphaFoldDB" id="A0A1I0CAS2"/>
<evidence type="ECO:0000259" key="1">
    <source>
        <dbReference type="Pfam" id="PF24032"/>
    </source>
</evidence>
<sequence>MGDLMKSTTSYEKLQNKYANFFVPEMKINVNGQDVITGMQLSVEELTVTTSIKAAGYAVIKIGFCYDLEKTRFSSKVKEKFKLGTVVSIELGYLSHMELVFKGYVAMLGAELNAGRYIVVTLMDARRLMMTSGKKHLLHDVKNYSDAFQAVMGNYSRLCSVVADATSDQLENPVSQTSSDYDFVTKELTKRGNREFFIFADKAYYRKIDSSTSPVMALQYNRELLEFKVEYEYLDTKIKVLGYDHKKEEAVSYEESVKSSMDQTSIMATPEYVIVDGDVDTKEKAQNLAEYIGKKEKMRTCTGKGKTIGLPEIVPGRYISIEEVDEMVNKSFYITEVKHSFSKSGFITEFEIGGVSS</sequence>
<dbReference type="InterPro" id="IPR056937">
    <property type="entry name" value="YqbQ/XkdQ"/>
</dbReference>
<proteinExistence type="predicted"/>
<accession>A0A1I0CAS2</accession>
<organism evidence="2 3">
    <name type="scientific">[Clostridium] polysaccharolyticum</name>
    <dbReference type="NCBI Taxonomy" id="29364"/>
    <lineage>
        <taxon>Bacteria</taxon>
        <taxon>Bacillati</taxon>
        <taxon>Bacillota</taxon>
        <taxon>Clostridia</taxon>
        <taxon>Lachnospirales</taxon>
        <taxon>Lachnospiraceae</taxon>
    </lineage>
</organism>
<keyword evidence="3" id="KW-1185">Reference proteome</keyword>
<reference evidence="2 3" key="1">
    <citation type="submission" date="2016-10" db="EMBL/GenBank/DDBJ databases">
        <authorList>
            <person name="de Groot N.N."/>
        </authorList>
    </citation>
    <scope>NUCLEOTIDE SEQUENCE [LARGE SCALE GENOMIC DNA]</scope>
    <source>
        <strain evidence="2 3">DSM 1801</strain>
    </source>
</reference>
<dbReference type="EMBL" id="FOHN01000009">
    <property type="protein sequence ID" value="SET16207.1"/>
    <property type="molecule type" value="Genomic_DNA"/>
</dbReference>
<evidence type="ECO:0000313" key="2">
    <source>
        <dbReference type="EMBL" id="SET16207.1"/>
    </source>
</evidence>
<dbReference type="OrthoDB" id="2641038at2"/>
<name>A0A1I0CAS2_9FIRM</name>
<feature type="domain" description="YqbQ/XkdQ" evidence="1">
    <location>
        <begin position="80"/>
        <end position="346"/>
    </location>
</feature>
<dbReference type="STRING" id="29364.SAMN04487772_10984"/>
<evidence type="ECO:0000313" key="3">
    <source>
        <dbReference type="Proteomes" id="UP000199800"/>
    </source>
</evidence>
<gene>
    <name evidence="2" type="ORF">SAMN04487772_10984</name>
</gene>
<dbReference type="RefSeq" id="WP_092477690.1">
    <property type="nucleotide sequence ID" value="NZ_FOHN01000009.1"/>
</dbReference>
<dbReference type="Pfam" id="PF24032">
    <property type="entry name" value="YQBQ"/>
    <property type="match status" value="1"/>
</dbReference>
<protein>
    <submittedName>
        <fullName evidence="2">Phage protein D</fullName>
    </submittedName>
</protein>